<keyword evidence="4" id="KW-0597">Phosphoprotein</keyword>
<dbReference type="RefSeq" id="WP_238727017.1">
    <property type="nucleotide sequence ID" value="NZ_JAHQCX010000011.1"/>
</dbReference>
<dbReference type="Pfam" id="PF02518">
    <property type="entry name" value="HATPase_c"/>
    <property type="match status" value="1"/>
</dbReference>
<feature type="transmembrane region" description="Helical" evidence="8">
    <location>
        <begin position="38"/>
        <end position="62"/>
    </location>
</feature>
<dbReference type="InterPro" id="IPR003594">
    <property type="entry name" value="HATPase_dom"/>
</dbReference>
<dbReference type="PROSITE" id="PS50109">
    <property type="entry name" value="HIS_KIN"/>
    <property type="match status" value="1"/>
</dbReference>
<organism evidence="10 11">
    <name type="scientific">Diplocloster modestus</name>
    <dbReference type="NCBI Taxonomy" id="2850322"/>
    <lineage>
        <taxon>Bacteria</taxon>
        <taxon>Bacillati</taxon>
        <taxon>Bacillota</taxon>
        <taxon>Clostridia</taxon>
        <taxon>Lachnospirales</taxon>
        <taxon>Lachnospiraceae</taxon>
        <taxon>Diplocloster</taxon>
    </lineage>
</organism>
<protein>
    <recommendedName>
        <fullName evidence="3">histidine kinase</fullName>
        <ecNumber evidence="3">2.7.13.3</ecNumber>
    </recommendedName>
</protein>
<accession>A0ABS6KA31</accession>
<sequence length="342" mass="38577">MNSRKSIREVLLAAAAVIITFVYLLVSMYLTRENPQRAMIWGLAAIFALLLAGIIGVGYYLCRRRMERITEQICDSIDQLIDGKRIEGSKDRETLTSKITMKLDKLSDVTASAVAQSLSQKQEVQQMVSDISHQLKTPIANIRMYSDTIANNELPKQQEQKFLEVLNGQVKKLEFLVNALIKMSRLESRLIRLQKSDTQVPALLEEVTDSVIPRADGKNISIQVNCPENLVLSCDPKWTAEALFNILENAVKYTGENGQILIRAEQLEMYSKIEITDNGIGISPERVNDIFKRFYRDSQVKRIEGLGIGLYLSRHIISQQGGYIRVHSRPGLGSTFSVFLPN</sequence>
<feature type="domain" description="Histidine kinase" evidence="9">
    <location>
        <begin position="130"/>
        <end position="342"/>
    </location>
</feature>
<keyword evidence="8" id="KW-1133">Transmembrane helix</keyword>
<dbReference type="InterPro" id="IPR036890">
    <property type="entry name" value="HATPase_C_sf"/>
</dbReference>
<evidence type="ECO:0000256" key="1">
    <source>
        <dbReference type="ARBA" id="ARBA00000085"/>
    </source>
</evidence>
<dbReference type="GO" id="GO:0016301">
    <property type="term" value="F:kinase activity"/>
    <property type="evidence" value="ECO:0007669"/>
    <property type="project" value="UniProtKB-KW"/>
</dbReference>
<evidence type="ECO:0000256" key="6">
    <source>
        <dbReference type="ARBA" id="ARBA00022777"/>
    </source>
</evidence>
<dbReference type="InterPro" id="IPR004358">
    <property type="entry name" value="Sig_transdc_His_kin-like_C"/>
</dbReference>
<keyword evidence="6 10" id="KW-0418">Kinase</keyword>
<keyword evidence="8" id="KW-0812">Transmembrane</keyword>
<dbReference type="CDD" id="cd00075">
    <property type="entry name" value="HATPase"/>
    <property type="match status" value="1"/>
</dbReference>
<dbReference type="SUPFAM" id="SSF55874">
    <property type="entry name" value="ATPase domain of HSP90 chaperone/DNA topoisomerase II/histidine kinase"/>
    <property type="match status" value="1"/>
</dbReference>
<dbReference type="Gene3D" id="3.30.565.10">
    <property type="entry name" value="Histidine kinase-like ATPase, C-terminal domain"/>
    <property type="match status" value="1"/>
</dbReference>
<dbReference type="PRINTS" id="PR00344">
    <property type="entry name" value="BCTRLSENSOR"/>
</dbReference>
<evidence type="ECO:0000256" key="2">
    <source>
        <dbReference type="ARBA" id="ARBA00004370"/>
    </source>
</evidence>
<comment type="caution">
    <text evidence="10">The sequence shown here is derived from an EMBL/GenBank/DDBJ whole genome shotgun (WGS) entry which is preliminary data.</text>
</comment>
<evidence type="ECO:0000259" key="9">
    <source>
        <dbReference type="PROSITE" id="PS50109"/>
    </source>
</evidence>
<dbReference type="Gene3D" id="1.10.287.130">
    <property type="match status" value="1"/>
</dbReference>
<proteinExistence type="predicted"/>
<dbReference type="PANTHER" id="PTHR45453:SF1">
    <property type="entry name" value="PHOSPHATE REGULON SENSOR PROTEIN PHOR"/>
    <property type="match status" value="1"/>
</dbReference>
<evidence type="ECO:0000256" key="4">
    <source>
        <dbReference type="ARBA" id="ARBA00022553"/>
    </source>
</evidence>
<name>A0ABS6KA31_9FIRM</name>
<keyword evidence="7" id="KW-0902">Two-component regulatory system</keyword>
<dbReference type="SUPFAM" id="SSF47384">
    <property type="entry name" value="Homodimeric domain of signal transducing histidine kinase"/>
    <property type="match status" value="1"/>
</dbReference>
<reference evidence="10 11" key="1">
    <citation type="submission" date="2021-06" db="EMBL/GenBank/DDBJ databases">
        <title>Description of novel taxa of the family Lachnospiraceae.</title>
        <authorList>
            <person name="Chaplin A.V."/>
            <person name="Sokolova S.R."/>
            <person name="Pikina A.P."/>
            <person name="Korzhanova M."/>
            <person name="Belova V."/>
            <person name="Korostin D."/>
            <person name="Efimov B.A."/>
        </authorList>
    </citation>
    <scope>NUCLEOTIDE SEQUENCE [LARGE SCALE GENOMIC DNA]</scope>
    <source>
        <strain evidence="10 11">ASD4241</strain>
    </source>
</reference>
<evidence type="ECO:0000256" key="7">
    <source>
        <dbReference type="ARBA" id="ARBA00023012"/>
    </source>
</evidence>
<dbReference type="InterPro" id="IPR003661">
    <property type="entry name" value="HisK_dim/P_dom"/>
</dbReference>
<feature type="transmembrane region" description="Helical" evidence="8">
    <location>
        <begin position="12"/>
        <end position="32"/>
    </location>
</feature>
<dbReference type="InterPro" id="IPR005467">
    <property type="entry name" value="His_kinase_dom"/>
</dbReference>
<keyword evidence="5" id="KW-0808">Transferase</keyword>
<keyword evidence="11" id="KW-1185">Reference proteome</keyword>
<gene>
    <name evidence="10" type="ORF">KTH90_15330</name>
</gene>
<dbReference type="EMBL" id="JAHQCX010000011">
    <property type="protein sequence ID" value="MBU9727385.1"/>
    <property type="molecule type" value="Genomic_DNA"/>
</dbReference>
<dbReference type="EC" id="2.7.13.3" evidence="3"/>
<evidence type="ECO:0000313" key="10">
    <source>
        <dbReference type="EMBL" id="MBU9727385.1"/>
    </source>
</evidence>
<evidence type="ECO:0000256" key="5">
    <source>
        <dbReference type="ARBA" id="ARBA00022679"/>
    </source>
</evidence>
<dbReference type="PANTHER" id="PTHR45453">
    <property type="entry name" value="PHOSPHATE REGULON SENSOR PROTEIN PHOR"/>
    <property type="match status" value="1"/>
</dbReference>
<keyword evidence="8" id="KW-0472">Membrane</keyword>
<dbReference type="Proteomes" id="UP001314681">
    <property type="component" value="Unassembled WGS sequence"/>
</dbReference>
<dbReference type="CDD" id="cd00082">
    <property type="entry name" value="HisKA"/>
    <property type="match status" value="1"/>
</dbReference>
<evidence type="ECO:0000313" key="11">
    <source>
        <dbReference type="Proteomes" id="UP001314681"/>
    </source>
</evidence>
<comment type="catalytic activity">
    <reaction evidence="1">
        <text>ATP + protein L-histidine = ADP + protein N-phospho-L-histidine.</text>
        <dbReference type="EC" id="2.7.13.3"/>
    </reaction>
</comment>
<dbReference type="Pfam" id="PF00512">
    <property type="entry name" value="HisKA"/>
    <property type="match status" value="1"/>
</dbReference>
<dbReference type="SMART" id="SM00388">
    <property type="entry name" value="HisKA"/>
    <property type="match status" value="1"/>
</dbReference>
<dbReference type="InterPro" id="IPR036097">
    <property type="entry name" value="HisK_dim/P_sf"/>
</dbReference>
<evidence type="ECO:0000256" key="3">
    <source>
        <dbReference type="ARBA" id="ARBA00012438"/>
    </source>
</evidence>
<dbReference type="SMART" id="SM00387">
    <property type="entry name" value="HATPase_c"/>
    <property type="match status" value="1"/>
</dbReference>
<dbReference type="InterPro" id="IPR050351">
    <property type="entry name" value="BphY/WalK/GraS-like"/>
</dbReference>
<comment type="subcellular location">
    <subcellularLocation>
        <location evidence="2">Membrane</location>
    </subcellularLocation>
</comment>
<evidence type="ECO:0000256" key="8">
    <source>
        <dbReference type="SAM" id="Phobius"/>
    </source>
</evidence>